<dbReference type="EMBL" id="JANPWB010000011">
    <property type="protein sequence ID" value="KAJ1131079.1"/>
    <property type="molecule type" value="Genomic_DNA"/>
</dbReference>
<reference evidence="1" key="1">
    <citation type="journal article" date="2022" name="bioRxiv">
        <title>Sequencing and chromosome-scale assembly of the giantPleurodeles waltlgenome.</title>
        <authorList>
            <person name="Brown T."/>
            <person name="Elewa A."/>
            <person name="Iarovenko S."/>
            <person name="Subramanian E."/>
            <person name="Araus A.J."/>
            <person name="Petzold A."/>
            <person name="Susuki M."/>
            <person name="Suzuki K.-i.T."/>
            <person name="Hayashi T."/>
            <person name="Toyoda A."/>
            <person name="Oliveira C."/>
            <person name="Osipova E."/>
            <person name="Leigh N.D."/>
            <person name="Simon A."/>
            <person name="Yun M.H."/>
        </authorList>
    </citation>
    <scope>NUCLEOTIDE SEQUENCE</scope>
    <source>
        <strain evidence="1">20211129_DDA</strain>
        <tissue evidence="1">Liver</tissue>
    </source>
</reference>
<sequence length="134" mass="15572">MARRLHGDKGLPLIEQYITAFHLLQLAYMLPELPDPPQWDSPERLKLSGHSGLDSLYKVTPPHPPRPNPKLQAMHKTWLRAYRLLITHPYLHLRTAYIDGKNLNWTQWRTAGIHSLDQILADGNLKPFRSLQKE</sequence>
<dbReference type="AlphaFoldDB" id="A0AAV7PV57"/>
<accession>A0AAV7PV57</accession>
<evidence type="ECO:0000313" key="1">
    <source>
        <dbReference type="EMBL" id="KAJ1131079.1"/>
    </source>
</evidence>
<evidence type="ECO:0008006" key="3">
    <source>
        <dbReference type="Google" id="ProtNLM"/>
    </source>
</evidence>
<protein>
    <recommendedName>
        <fullName evidence="3">Transposase</fullName>
    </recommendedName>
</protein>
<organism evidence="1 2">
    <name type="scientific">Pleurodeles waltl</name>
    <name type="common">Iberian ribbed newt</name>
    <dbReference type="NCBI Taxonomy" id="8319"/>
    <lineage>
        <taxon>Eukaryota</taxon>
        <taxon>Metazoa</taxon>
        <taxon>Chordata</taxon>
        <taxon>Craniata</taxon>
        <taxon>Vertebrata</taxon>
        <taxon>Euteleostomi</taxon>
        <taxon>Amphibia</taxon>
        <taxon>Batrachia</taxon>
        <taxon>Caudata</taxon>
        <taxon>Salamandroidea</taxon>
        <taxon>Salamandridae</taxon>
        <taxon>Pleurodelinae</taxon>
        <taxon>Pleurodeles</taxon>
    </lineage>
</organism>
<keyword evidence="2" id="KW-1185">Reference proteome</keyword>
<proteinExistence type="predicted"/>
<comment type="caution">
    <text evidence="1">The sequence shown here is derived from an EMBL/GenBank/DDBJ whole genome shotgun (WGS) entry which is preliminary data.</text>
</comment>
<evidence type="ECO:0000313" key="2">
    <source>
        <dbReference type="Proteomes" id="UP001066276"/>
    </source>
</evidence>
<name>A0AAV7PV57_PLEWA</name>
<gene>
    <name evidence="1" type="ORF">NDU88_009422</name>
</gene>
<dbReference type="Proteomes" id="UP001066276">
    <property type="component" value="Chromosome 7"/>
</dbReference>